<protein>
    <recommendedName>
        <fullName evidence="6">Oxidase ustYa</fullName>
    </recommendedName>
</protein>
<evidence type="ECO:0000313" key="5">
    <source>
        <dbReference type="Proteomes" id="UP000800094"/>
    </source>
</evidence>
<dbReference type="InterPro" id="IPR021765">
    <property type="entry name" value="UstYa-like"/>
</dbReference>
<comment type="pathway">
    <text evidence="1">Mycotoxin biosynthesis.</text>
</comment>
<keyword evidence="5" id="KW-1185">Reference proteome</keyword>
<comment type="similarity">
    <text evidence="3">Belongs to the ustYa family.</text>
</comment>
<dbReference type="GO" id="GO:0043386">
    <property type="term" value="P:mycotoxin biosynthetic process"/>
    <property type="evidence" value="ECO:0007669"/>
    <property type="project" value="InterPro"/>
</dbReference>
<evidence type="ECO:0000256" key="2">
    <source>
        <dbReference type="ARBA" id="ARBA00023002"/>
    </source>
</evidence>
<dbReference type="GeneID" id="54576914"/>
<organism evidence="4 5">
    <name type="scientific">Trematosphaeria pertusa</name>
    <dbReference type="NCBI Taxonomy" id="390896"/>
    <lineage>
        <taxon>Eukaryota</taxon>
        <taxon>Fungi</taxon>
        <taxon>Dikarya</taxon>
        <taxon>Ascomycota</taxon>
        <taxon>Pezizomycotina</taxon>
        <taxon>Dothideomycetes</taxon>
        <taxon>Pleosporomycetidae</taxon>
        <taxon>Pleosporales</taxon>
        <taxon>Massarineae</taxon>
        <taxon>Trematosphaeriaceae</taxon>
        <taxon>Trematosphaeria</taxon>
    </lineage>
</organism>
<dbReference type="AlphaFoldDB" id="A0A6A6IHN1"/>
<dbReference type="PANTHER" id="PTHR33365">
    <property type="entry name" value="YALI0B05434P"/>
    <property type="match status" value="1"/>
</dbReference>
<dbReference type="GO" id="GO:0016491">
    <property type="term" value="F:oxidoreductase activity"/>
    <property type="evidence" value="ECO:0007669"/>
    <property type="project" value="UniProtKB-KW"/>
</dbReference>
<evidence type="ECO:0008006" key="6">
    <source>
        <dbReference type="Google" id="ProtNLM"/>
    </source>
</evidence>
<evidence type="ECO:0000313" key="4">
    <source>
        <dbReference type="EMBL" id="KAF2249941.1"/>
    </source>
</evidence>
<reference evidence="4" key="1">
    <citation type="journal article" date="2020" name="Stud. Mycol.">
        <title>101 Dothideomycetes genomes: a test case for predicting lifestyles and emergence of pathogens.</title>
        <authorList>
            <person name="Haridas S."/>
            <person name="Albert R."/>
            <person name="Binder M."/>
            <person name="Bloem J."/>
            <person name="Labutti K."/>
            <person name="Salamov A."/>
            <person name="Andreopoulos B."/>
            <person name="Baker S."/>
            <person name="Barry K."/>
            <person name="Bills G."/>
            <person name="Bluhm B."/>
            <person name="Cannon C."/>
            <person name="Castanera R."/>
            <person name="Culley D."/>
            <person name="Daum C."/>
            <person name="Ezra D."/>
            <person name="Gonzalez J."/>
            <person name="Henrissat B."/>
            <person name="Kuo A."/>
            <person name="Liang C."/>
            <person name="Lipzen A."/>
            <person name="Lutzoni F."/>
            <person name="Magnuson J."/>
            <person name="Mondo S."/>
            <person name="Nolan M."/>
            <person name="Ohm R."/>
            <person name="Pangilinan J."/>
            <person name="Park H.-J."/>
            <person name="Ramirez L."/>
            <person name="Alfaro M."/>
            <person name="Sun H."/>
            <person name="Tritt A."/>
            <person name="Yoshinaga Y."/>
            <person name="Zwiers L.-H."/>
            <person name="Turgeon B."/>
            <person name="Goodwin S."/>
            <person name="Spatafora J."/>
            <person name="Crous P."/>
            <person name="Grigoriev I."/>
        </authorList>
    </citation>
    <scope>NUCLEOTIDE SEQUENCE</scope>
    <source>
        <strain evidence="4">CBS 122368</strain>
    </source>
</reference>
<dbReference type="EMBL" id="ML987194">
    <property type="protein sequence ID" value="KAF2249941.1"/>
    <property type="molecule type" value="Genomic_DNA"/>
</dbReference>
<dbReference type="Pfam" id="PF11807">
    <property type="entry name" value="UstYa"/>
    <property type="match status" value="1"/>
</dbReference>
<dbReference type="Proteomes" id="UP000800094">
    <property type="component" value="Unassembled WGS sequence"/>
</dbReference>
<feature type="non-terminal residue" evidence="4">
    <location>
        <position position="1"/>
    </location>
</feature>
<dbReference type="OrthoDB" id="3687641at2759"/>
<evidence type="ECO:0000256" key="1">
    <source>
        <dbReference type="ARBA" id="ARBA00004685"/>
    </source>
</evidence>
<gene>
    <name evidence="4" type="ORF">BU26DRAFT_424757</name>
</gene>
<evidence type="ECO:0000256" key="3">
    <source>
        <dbReference type="ARBA" id="ARBA00035112"/>
    </source>
</evidence>
<accession>A0A6A6IHN1</accession>
<sequence>VGVTDKLFVYNRTFGEPPSDTTNAAWESLFPKHGGFFVHPELAPKRSAFSVFHQMHCLDELRHGFYVLHDQVIAYSKMTSGQAAEKNAGAPAEKRALQEHTLGHIRHCIDLLRQSLMCNADLTIELKDEELGGVTGFGTVHKCIDWPELLEWVRPWEDRDAPPLAEVSHHDHAGA</sequence>
<dbReference type="RefSeq" id="XP_033684945.1">
    <property type="nucleotide sequence ID" value="XM_033823584.1"/>
</dbReference>
<name>A0A6A6IHN1_9PLEO</name>
<keyword evidence="2" id="KW-0560">Oxidoreductase</keyword>
<proteinExistence type="inferred from homology"/>
<dbReference type="PANTHER" id="PTHR33365:SF11">
    <property type="entry name" value="TAT PATHWAY SIGNAL SEQUENCE"/>
    <property type="match status" value="1"/>
</dbReference>